<dbReference type="InterPro" id="IPR017850">
    <property type="entry name" value="Alkaline_phosphatase_core_sf"/>
</dbReference>
<dbReference type="Pfam" id="PF00884">
    <property type="entry name" value="Sulfatase"/>
    <property type="match status" value="1"/>
</dbReference>
<reference evidence="6 7" key="1">
    <citation type="submission" date="2016-07" db="EMBL/GenBank/DDBJ databases">
        <title>Genome analysis of Sphingobacterium siyangense T12B17.</title>
        <authorList>
            <person name="Xu D."/>
            <person name="Su Y."/>
            <person name="Zheng S."/>
        </authorList>
    </citation>
    <scope>NUCLEOTIDE SEQUENCE [LARGE SCALE GENOMIC DNA]</scope>
    <source>
        <strain evidence="6 7">T12B17</strain>
    </source>
</reference>
<feature type="domain" description="Sulfatase N-terminal" evidence="5">
    <location>
        <begin position="34"/>
        <end position="374"/>
    </location>
</feature>
<gene>
    <name evidence="6" type="ORF">BCY89_19020</name>
</gene>
<evidence type="ECO:0000313" key="7">
    <source>
        <dbReference type="Proteomes" id="UP000286402"/>
    </source>
</evidence>
<dbReference type="Gene3D" id="3.40.720.10">
    <property type="entry name" value="Alkaline Phosphatase, subunit A"/>
    <property type="match status" value="1"/>
</dbReference>
<dbReference type="RefSeq" id="WP_120336439.1">
    <property type="nucleotide sequence ID" value="NZ_CP070350.1"/>
</dbReference>
<dbReference type="Proteomes" id="UP000286402">
    <property type="component" value="Unassembled WGS sequence"/>
</dbReference>
<dbReference type="InterPro" id="IPR050738">
    <property type="entry name" value="Sulfatase"/>
</dbReference>
<evidence type="ECO:0000256" key="4">
    <source>
        <dbReference type="ARBA" id="ARBA00022837"/>
    </source>
</evidence>
<keyword evidence="4" id="KW-0106">Calcium</keyword>
<evidence type="ECO:0000259" key="5">
    <source>
        <dbReference type="Pfam" id="PF00884"/>
    </source>
</evidence>
<evidence type="ECO:0000313" key="6">
    <source>
        <dbReference type="EMBL" id="RKF31013.1"/>
    </source>
</evidence>
<dbReference type="InterPro" id="IPR000917">
    <property type="entry name" value="Sulfatase_N"/>
</dbReference>
<evidence type="ECO:0000256" key="2">
    <source>
        <dbReference type="ARBA" id="ARBA00022723"/>
    </source>
</evidence>
<dbReference type="GO" id="GO:0046872">
    <property type="term" value="F:metal ion binding"/>
    <property type="evidence" value="ECO:0007669"/>
    <property type="project" value="UniProtKB-KW"/>
</dbReference>
<evidence type="ECO:0000256" key="3">
    <source>
        <dbReference type="ARBA" id="ARBA00022801"/>
    </source>
</evidence>
<keyword evidence="2" id="KW-0479">Metal-binding</keyword>
<dbReference type="EMBL" id="MCAQ01000029">
    <property type="protein sequence ID" value="RKF31013.1"/>
    <property type="molecule type" value="Genomic_DNA"/>
</dbReference>
<dbReference type="PANTHER" id="PTHR42693:SF53">
    <property type="entry name" value="ENDO-4-O-SULFATASE"/>
    <property type="match status" value="1"/>
</dbReference>
<dbReference type="CDD" id="cd16145">
    <property type="entry name" value="ARS_like"/>
    <property type="match status" value="1"/>
</dbReference>
<dbReference type="PANTHER" id="PTHR42693">
    <property type="entry name" value="ARYLSULFATASE FAMILY MEMBER"/>
    <property type="match status" value="1"/>
</dbReference>
<name>A0A420FDD5_9SPHI</name>
<accession>A0A420FDD5</accession>
<dbReference type="InterPro" id="IPR024607">
    <property type="entry name" value="Sulfatase_CS"/>
</dbReference>
<dbReference type="SUPFAM" id="SSF53649">
    <property type="entry name" value="Alkaline phosphatase-like"/>
    <property type="match status" value="1"/>
</dbReference>
<protein>
    <submittedName>
        <fullName evidence="6">Arylsulfatase</fullName>
    </submittedName>
</protein>
<dbReference type="GO" id="GO:0004065">
    <property type="term" value="F:arylsulfatase activity"/>
    <property type="evidence" value="ECO:0007669"/>
    <property type="project" value="TreeGrafter"/>
</dbReference>
<dbReference type="Gene3D" id="3.30.1120.10">
    <property type="match status" value="1"/>
</dbReference>
<dbReference type="AlphaFoldDB" id="A0A420FDD5"/>
<organism evidence="6 7">
    <name type="scientific">Sphingobacterium siyangense</name>
    <dbReference type="NCBI Taxonomy" id="459529"/>
    <lineage>
        <taxon>Bacteria</taxon>
        <taxon>Pseudomonadati</taxon>
        <taxon>Bacteroidota</taxon>
        <taxon>Sphingobacteriia</taxon>
        <taxon>Sphingobacteriales</taxon>
        <taxon>Sphingobacteriaceae</taxon>
        <taxon>Sphingobacterium</taxon>
    </lineage>
</organism>
<proteinExistence type="inferred from homology"/>
<dbReference type="PROSITE" id="PS00523">
    <property type="entry name" value="SULFATASE_1"/>
    <property type="match status" value="1"/>
</dbReference>
<keyword evidence="7" id="KW-1185">Reference proteome</keyword>
<comment type="similarity">
    <text evidence="1">Belongs to the sulfatase family.</text>
</comment>
<sequence>MKVLTLIALKKTFLVVLIVTLTSSIFAQSGNKRPNIVFIMADDLGYGDLGAYGQVKIETKHIDSLAQSGMKFDNFYAGTSVCAPSRSSLMTGQHTGHTYVRGNKEIEPEGQEPLADSVQTIAMLLQKAGYTTGAFGKWGLGMVGTTGAPDQKGFDEFYGYNCQRQSHRYYPTHLWHNKQRIELDANGLMAQGQYAPALIQERTLAFIDANKDKPFFLFVPTVLPHAELAGPADEYYKQYADKFDEKPYRGNDYGPKATVPGYNSVEKPHAMYASMVSRMDAYVGQIVERLRQNNLLDNTIIIFTSDNGAHKEGGADPNFFNSSGGLRGTKRDLYEGGIKTPFIAYWRGKIAAGKTSDYLGAFWDIMPTMVELAKADKPRYTDGISIVPTLLGERKKQKQHGYLYWEFHEDGGRQAVRKGNWKLILQKVMSGSPTMELFNLKQDPKEQNNIAADNPKKVTELRRLIEKAHVESTIFPLIKKVQ</sequence>
<evidence type="ECO:0000256" key="1">
    <source>
        <dbReference type="ARBA" id="ARBA00008779"/>
    </source>
</evidence>
<comment type="caution">
    <text evidence="6">The sequence shown here is derived from an EMBL/GenBank/DDBJ whole genome shotgun (WGS) entry which is preliminary data.</text>
</comment>
<keyword evidence="3" id="KW-0378">Hydrolase</keyword>